<dbReference type="InterPro" id="IPR019562">
    <property type="entry name" value="Micronemal-adhesive-rpt_sia-bd"/>
</dbReference>
<feature type="region of interest" description="Disordered" evidence="1">
    <location>
        <begin position="380"/>
        <end position="412"/>
    </location>
</feature>
<evidence type="ECO:0000259" key="3">
    <source>
        <dbReference type="Pfam" id="PF11476"/>
    </source>
</evidence>
<evidence type="ECO:0000256" key="2">
    <source>
        <dbReference type="SAM" id="SignalP"/>
    </source>
</evidence>
<keyword evidence="5" id="KW-1185">Reference proteome</keyword>
<dbReference type="InterPro" id="IPR024691">
    <property type="entry name" value="MIC1_galectin-like_dom"/>
</dbReference>
<evidence type="ECO:0000313" key="4">
    <source>
        <dbReference type="EMBL" id="PHJ22631.1"/>
    </source>
</evidence>
<dbReference type="RefSeq" id="XP_067924308.1">
    <property type="nucleotide sequence ID" value="XM_068063716.1"/>
</dbReference>
<accession>A0A2C6KF54</accession>
<dbReference type="Pfam" id="PF11476">
    <property type="entry name" value="TgMIC1"/>
    <property type="match status" value="1"/>
</dbReference>
<dbReference type="Gene3D" id="3.90.640.70">
    <property type="match status" value="2"/>
</dbReference>
<protein>
    <submittedName>
        <fullName evidence="4">Microneme protein</fullName>
    </submittedName>
</protein>
<feature type="domain" description="Micronemal protein 1 galectin-like" evidence="3">
    <location>
        <begin position="281"/>
        <end position="395"/>
    </location>
</feature>
<name>A0A2C6KF54_9APIC</name>
<reference evidence="4 5" key="1">
    <citation type="journal article" date="2017" name="Int. J. Parasitol.">
        <title>The genome of the protozoan parasite Cystoisospora suis and a reverse vaccinology approach to identify vaccine candidates.</title>
        <authorList>
            <person name="Palmieri N."/>
            <person name="Shrestha A."/>
            <person name="Ruttkowski B."/>
            <person name="Beck T."/>
            <person name="Vogl C."/>
            <person name="Tomley F."/>
            <person name="Blake D.P."/>
            <person name="Joachim A."/>
        </authorList>
    </citation>
    <scope>NUCLEOTIDE SEQUENCE [LARGE SCALE GENOMIC DNA]</scope>
    <source>
        <strain evidence="4 5">Wien I</strain>
    </source>
</reference>
<dbReference type="GeneID" id="94426927"/>
<gene>
    <name evidence="4" type="ORF">CSUI_003520</name>
</gene>
<organism evidence="4 5">
    <name type="scientific">Cystoisospora suis</name>
    <dbReference type="NCBI Taxonomy" id="483139"/>
    <lineage>
        <taxon>Eukaryota</taxon>
        <taxon>Sar</taxon>
        <taxon>Alveolata</taxon>
        <taxon>Apicomplexa</taxon>
        <taxon>Conoidasida</taxon>
        <taxon>Coccidia</taxon>
        <taxon>Eucoccidiorida</taxon>
        <taxon>Eimeriorina</taxon>
        <taxon>Sarcocystidae</taxon>
        <taxon>Cystoisospora</taxon>
    </lineage>
</organism>
<comment type="caution">
    <text evidence="4">The sequence shown here is derived from an EMBL/GenBank/DDBJ whole genome shotgun (WGS) entry which is preliminary data.</text>
</comment>
<proteinExistence type="predicted"/>
<dbReference type="Proteomes" id="UP000221165">
    <property type="component" value="Unassembled WGS sequence"/>
</dbReference>
<sequence>MKIAVGVKAASCLALAALFAHSAAPVQGSSNALAEEVKPGELQRQLDRRCTEHVRKMCAANQLPKLECEEGDYVARFGPLGLTAHSRRDYACYKKSTIADGAVEMECYDDCMMPIKCQGTVNVNTQKVLAGTIVLEWGTELKSSYCSPRQAAANRKCSPYGDSWVARFDGGGKEQDDLTWRCYNTADIFFEESSLCADNCRGLTPCVGGPRRDKNKVSFKSSATELLKAMNEVGSPCDAGQFCVPTRVNPPTCRPPSSGEDAESQHADEKMFSVLVLPKEHMVTMVIPGGTRTLQVRLGKCHEVNLVDGRKITYRHGTGGSEGSLELPKEPANGFRILLVRSANKISLGFHGKENNMADVGYTVSGDQCESRAKLYVTGLQNSSDMTADVEPVSQQDEEHQPSSPSNGSEEL</sequence>
<dbReference type="AlphaFoldDB" id="A0A2C6KF54"/>
<feature type="compositionally biased region" description="Polar residues" evidence="1">
    <location>
        <begin position="402"/>
        <end position="412"/>
    </location>
</feature>
<feature type="chain" id="PRO_5013287929" evidence="2">
    <location>
        <begin position="29"/>
        <end position="412"/>
    </location>
</feature>
<feature type="signal peptide" evidence="2">
    <location>
        <begin position="1"/>
        <end position="28"/>
    </location>
</feature>
<evidence type="ECO:0000313" key="5">
    <source>
        <dbReference type="Proteomes" id="UP000221165"/>
    </source>
</evidence>
<dbReference type="EMBL" id="MIGC01001592">
    <property type="protein sequence ID" value="PHJ22631.1"/>
    <property type="molecule type" value="Genomic_DNA"/>
</dbReference>
<dbReference type="Pfam" id="PF10564">
    <property type="entry name" value="MAR_sialic_bdg"/>
    <property type="match status" value="2"/>
</dbReference>
<dbReference type="VEuPathDB" id="ToxoDB:CSUI_003520"/>
<evidence type="ECO:0000256" key="1">
    <source>
        <dbReference type="SAM" id="MobiDB-lite"/>
    </source>
</evidence>
<keyword evidence="2" id="KW-0732">Signal</keyword>